<dbReference type="SUPFAM" id="SSF55831">
    <property type="entry name" value="Thymidylate synthase/dCMP hydroxymethylase"/>
    <property type="match status" value="1"/>
</dbReference>
<evidence type="ECO:0000256" key="1">
    <source>
        <dbReference type="ARBA" id="ARBA00011947"/>
    </source>
</evidence>
<dbReference type="EMBL" id="JBELQC010000001">
    <property type="protein sequence ID" value="MFL9840568.1"/>
    <property type="molecule type" value="Genomic_DNA"/>
</dbReference>
<proteinExistence type="predicted"/>
<dbReference type="PRINTS" id="PR00108">
    <property type="entry name" value="THYMDSNTHASE"/>
</dbReference>
<dbReference type="InterPro" id="IPR045097">
    <property type="entry name" value="Thymidate_synth/dCMP_Mease"/>
</dbReference>
<keyword evidence="6" id="KW-1185">Reference proteome</keyword>
<dbReference type="PANTHER" id="PTHR11548">
    <property type="entry name" value="THYMIDYLATE SYNTHASE 1"/>
    <property type="match status" value="1"/>
</dbReference>
<comment type="caution">
    <text evidence="5">The sequence shown here is derived from an EMBL/GenBank/DDBJ whole genome shotgun (WGS) entry which is preliminary data.</text>
</comment>
<dbReference type="EC" id="2.1.1.45" evidence="1"/>
<sequence>MEIEGLSLDAVLHQLYRKLLEHGQSAGGTRGDHREILGVTLRILKPRARISRSENRGKPFSALGELIWYLSGSDTLEFIGPYVSRYADDAVNGTLEGAYGPRLIRMRDGIDQFASVEALLKERPQSKRAVVQLFNAEDIATHHKEIPCTTTWQFLLRDGRLHMSVTMRSNDAYFGLPHDVFCFTMIQEMMARRLGAEMGEYLQYVGSMHVYESKLDAMADYVEEGVQQTIEMPPMPAGNPFELVGHLLQIEQRLRNGEELDASKETADPYWADIVRLLQVFWAREWVEDHPNRLKQLRAELADSIYHPYVDARMHLKPKARATPQIDIKQDPGNKHVAI</sequence>
<evidence type="ECO:0000256" key="2">
    <source>
        <dbReference type="ARBA" id="ARBA00022603"/>
    </source>
</evidence>
<dbReference type="InterPro" id="IPR036926">
    <property type="entry name" value="Thymidate_synth/dCMP_Mease_sf"/>
</dbReference>
<dbReference type="Gene3D" id="3.30.572.10">
    <property type="entry name" value="Thymidylate synthase/dCMP hydroxymethylase domain"/>
    <property type="match status" value="1"/>
</dbReference>
<dbReference type="Pfam" id="PF00303">
    <property type="entry name" value="Thymidylat_synt"/>
    <property type="match status" value="1"/>
</dbReference>
<keyword evidence="3 5" id="KW-0808">Transferase</keyword>
<dbReference type="InterPro" id="IPR023451">
    <property type="entry name" value="Thymidate_synth/dCMP_Mease_dom"/>
</dbReference>
<dbReference type="GO" id="GO:0032259">
    <property type="term" value="P:methylation"/>
    <property type="evidence" value="ECO:0007669"/>
    <property type="project" value="UniProtKB-KW"/>
</dbReference>
<dbReference type="InterPro" id="IPR000398">
    <property type="entry name" value="Thymidylate_synthase"/>
</dbReference>
<dbReference type="GO" id="GO:0004799">
    <property type="term" value="F:thymidylate synthase activity"/>
    <property type="evidence" value="ECO:0007669"/>
    <property type="project" value="UniProtKB-EC"/>
</dbReference>
<dbReference type="Proteomes" id="UP001629244">
    <property type="component" value="Unassembled WGS sequence"/>
</dbReference>
<evidence type="ECO:0000259" key="4">
    <source>
        <dbReference type="Pfam" id="PF00303"/>
    </source>
</evidence>
<evidence type="ECO:0000256" key="3">
    <source>
        <dbReference type="ARBA" id="ARBA00022679"/>
    </source>
</evidence>
<reference evidence="5 6" key="1">
    <citation type="submission" date="2024-06" db="EMBL/GenBank/DDBJ databases">
        <authorList>
            <person name="Kaempfer P."/>
            <person name="Viver T."/>
        </authorList>
    </citation>
    <scope>NUCLEOTIDE SEQUENCE [LARGE SCALE GENOMIC DNA]</scope>
    <source>
        <strain evidence="5 6">ST-64</strain>
    </source>
</reference>
<gene>
    <name evidence="5" type="ORF">ABS767_06295</name>
</gene>
<accession>A0ABW8YJZ0</accession>
<protein>
    <recommendedName>
        <fullName evidence="1">thymidylate synthase</fullName>
        <ecNumber evidence="1">2.1.1.45</ecNumber>
    </recommendedName>
</protein>
<evidence type="ECO:0000313" key="6">
    <source>
        <dbReference type="Proteomes" id="UP001629244"/>
    </source>
</evidence>
<evidence type="ECO:0000313" key="5">
    <source>
        <dbReference type="EMBL" id="MFL9840568.1"/>
    </source>
</evidence>
<organism evidence="5 6">
    <name type="scientific">Sphingomonas plantiphila</name>
    <dbReference type="NCBI Taxonomy" id="3163295"/>
    <lineage>
        <taxon>Bacteria</taxon>
        <taxon>Pseudomonadati</taxon>
        <taxon>Pseudomonadota</taxon>
        <taxon>Alphaproteobacteria</taxon>
        <taxon>Sphingomonadales</taxon>
        <taxon>Sphingomonadaceae</taxon>
        <taxon>Sphingomonas</taxon>
    </lineage>
</organism>
<dbReference type="PANTHER" id="PTHR11548:SF9">
    <property type="entry name" value="THYMIDYLATE SYNTHASE"/>
    <property type="match status" value="1"/>
</dbReference>
<name>A0ABW8YJZ0_9SPHN</name>
<feature type="domain" description="Thymidylate synthase/dCMP hydroxymethylase" evidence="4">
    <location>
        <begin position="61"/>
        <end position="224"/>
    </location>
</feature>
<dbReference type="RefSeq" id="WP_408077503.1">
    <property type="nucleotide sequence ID" value="NZ_JBELQC010000001.1"/>
</dbReference>
<keyword evidence="2 5" id="KW-0489">Methyltransferase</keyword>
<dbReference type="CDD" id="cd00351">
    <property type="entry name" value="TS_Pyrimidine_HMase"/>
    <property type="match status" value="1"/>
</dbReference>